<dbReference type="AlphaFoldDB" id="A0A1I6YBA5"/>
<keyword evidence="5 9" id="KW-0949">S-adenosyl-L-methionine</keyword>
<feature type="binding site" evidence="9 10">
    <location>
        <position position="423"/>
    </location>
    <ligand>
        <name>S-adenosyl-L-methionine</name>
        <dbReference type="ChEBI" id="CHEBI:59789"/>
    </ligand>
</feature>
<dbReference type="SUPFAM" id="SSF50249">
    <property type="entry name" value="Nucleic acid-binding proteins"/>
    <property type="match status" value="1"/>
</dbReference>
<dbReference type="Pfam" id="PF05958">
    <property type="entry name" value="tRNA_U5-meth_tr"/>
    <property type="match status" value="1"/>
</dbReference>
<dbReference type="PROSITE" id="PS01231">
    <property type="entry name" value="TRMA_2"/>
    <property type="match status" value="1"/>
</dbReference>
<evidence type="ECO:0000256" key="3">
    <source>
        <dbReference type="ARBA" id="ARBA00022603"/>
    </source>
</evidence>
<feature type="binding site" evidence="9">
    <location>
        <position position="358"/>
    </location>
    <ligand>
        <name>S-adenosyl-L-methionine</name>
        <dbReference type="ChEBI" id="CHEBI:59789"/>
    </ligand>
</feature>
<keyword evidence="8 9" id="KW-0411">Iron-sulfur</keyword>
<dbReference type="GO" id="GO:0070475">
    <property type="term" value="P:rRNA base methylation"/>
    <property type="evidence" value="ECO:0007669"/>
    <property type="project" value="TreeGrafter"/>
</dbReference>
<dbReference type="CDD" id="cd02440">
    <property type="entry name" value="AdoMet_MTases"/>
    <property type="match status" value="1"/>
</dbReference>
<keyword evidence="1 9" id="KW-0004">4Fe-4S</keyword>
<evidence type="ECO:0000256" key="2">
    <source>
        <dbReference type="ARBA" id="ARBA00022552"/>
    </source>
</evidence>
<feature type="binding site" evidence="9">
    <location>
        <position position="137"/>
    </location>
    <ligand>
        <name>[4Fe-4S] cluster</name>
        <dbReference type="ChEBI" id="CHEBI:49883"/>
    </ligand>
</feature>
<evidence type="ECO:0000313" key="13">
    <source>
        <dbReference type="EMBL" id="SFT47795.1"/>
    </source>
</evidence>
<evidence type="ECO:0000256" key="7">
    <source>
        <dbReference type="ARBA" id="ARBA00023004"/>
    </source>
</evidence>
<keyword evidence="7 9" id="KW-0408">Iron</keyword>
<dbReference type="InterPro" id="IPR030391">
    <property type="entry name" value="MeTrfase_TrmA_CS"/>
</dbReference>
<name>A0A1I6YBA5_9BURK</name>
<feature type="binding site" evidence="9 10">
    <location>
        <position position="374"/>
    </location>
    <ligand>
        <name>S-adenosyl-L-methionine</name>
        <dbReference type="ChEBI" id="CHEBI:59789"/>
    </ligand>
</feature>
<evidence type="ECO:0000256" key="11">
    <source>
        <dbReference type="SAM" id="MobiDB-lite"/>
    </source>
</evidence>
<comment type="function">
    <text evidence="9">Catalyzes the formation of 5-methyl-uridine at position 1939 (m5U1939) in 23S rRNA.</text>
</comment>
<evidence type="ECO:0000256" key="5">
    <source>
        <dbReference type="ARBA" id="ARBA00022691"/>
    </source>
</evidence>
<evidence type="ECO:0000256" key="9">
    <source>
        <dbReference type="HAMAP-Rule" id="MF_01010"/>
    </source>
</evidence>
<comment type="catalytic activity">
    <reaction evidence="9">
        <text>uridine(1939) in 23S rRNA + S-adenosyl-L-methionine = 5-methyluridine(1939) in 23S rRNA + S-adenosyl-L-homocysteine + H(+)</text>
        <dbReference type="Rhea" id="RHEA:42908"/>
        <dbReference type="Rhea" id="RHEA-COMP:10278"/>
        <dbReference type="Rhea" id="RHEA-COMP:10279"/>
        <dbReference type="ChEBI" id="CHEBI:15378"/>
        <dbReference type="ChEBI" id="CHEBI:57856"/>
        <dbReference type="ChEBI" id="CHEBI:59789"/>
        <dbReference type="ChEBI" id="CHEBI:65315"/>
        <dbReference type="ChEBI" id="CHEBI:74447"/>
        <dbReference type="EC" id="2.1.1.190"/>
    </reaction>
</comment>
<dbReference type="SUPFAM" id="SSF53335">
    <property type="entry name" value="S-adenosyl-L-methionine-dependent methyltransferases"/>
    <property type="match status" value="1"/>
</dbReference>
<feature type="binding site" evidence="9">
    <location>
        <position position="216"/>
    </location>
    <ligand>
        <name>[4Fe-4S] cluster</name>
        <dbReference type="ChEBI" id="CHEBI:49883"/>
    </ligand>
</feature>
<evidence type="ECO:0000256" key="6">
    <source>
        <dbReference type="ARBA" id="ARBA00022723"/>
    </source>
</evidence>
<dbReference type="PROSITE" id="PS51687">
    <property type="entry name" value="SAM_MT_RNA_M5U"/>
    <property type="match status" value="1"/>
</dbReference>
<dbReference type="InterPro" id="IPR001566">
    <property type="entry name" value="23S_rRNA_MeTrfase_RlmD"/>
</dbReference>
<dbReference type="Gene3D" id="3.40.50.150">
    <property type="entry name" value="Vaccinia Virus protein VP39"/>
    <property type="match status" value="1"/>
</dbReference>
<proteinExistence type="inferred from homology"/>
<comment type="similarity">
    <text evidence="9">Belongs to the class I-like SAM-binding methyltransferase superfamily. RNA M5U methyltransferase family. RlmD subfamily.</text>
</comment>
<organism evidence="13 14">
    <name type="scientific">Paraburkholderia aspalathi</name>
    <dbReference type="NCBI Taxonomy" id="1324617"/>
    <lineage>
        <taxon>Bacteria</taxon>
        <taxon>Pseudomonadati</taxon>
        <taxon>Pseudomonadota</taxon>
        <taxon>Betaproteobacteria</taxon>
        <taxon>Burkholderiales</taxon>
        <taxon>Burkholderiaceae</taxon>
        <taxon>Paraburkholderia</taxon>
    </lineage>
</organism>
<dbReference type="Proteomes" id="UP000198844">
    <property type="component" value="Unassembled WGS sequence"/>
</dbReference>
<dbReference type="InterPro" id="IPR002792">
    <property type="entry name" value="TRAM_dom"/>
</dbReference>
<dbReference type="HAMAP" id="MF_01010">
    <property type="entry name" value="23SrRNA_methyltr_RlmD"/>
    <property type="match status" value="1"/>
</dbReference>
<dbReference type="GO" id="GO:0003723">
    <property type="term" value="F:RNA binding"/>
    <property type="evidence" value="ECO:0007669"/>
    <property type="project" value="InterPro"/>
</dbReference>
<dbReference type="GO" id="GO:0070041">
    <property type="term" value="F:rRNA (uridine-C5-)-methyltransferase activity"/>
    <property type="evidence" value="ECO:0007669"/>
    <property type="project" value="UniProtKB-UniRule"/>
</dbReference>
<feature type="active site" description="Nucleophile" evidence="9 10">
    <location>
        <position position="456"/>
    </location>
</feature>
<dbReference type="InterPro" id="IPR029063">
    <property type="entry name" value="SAM-dependent_MTases_sf"/>
</dbReference>
<protein>
    <recommendedName>
        <fullName evidence="9">23S rRNA (uracil(1939)-C(5))-methyltransferase RlmD</fullName>
        <ecNumber evidence="9">2.1.1.190</ecNumber>
    </recommendedName>
    <alternativeName>
        <fullName evidence="9">23S rRNA(m5U1939)-methyltransferase</fullName>
    </alternativeName>
</protein>
<feature type="binding site" evidence="9 10">
    <location>
        <position position="324"/>
    </location>
    <ligand>
        <name>S-adenosyl-L-methionine</name>
        <dbReference type="ChEBI" id="CHEBI:59789"/>
    </ligand>
</feature>
<keyword evidence="6 9" id="KW-0479">Metal-binding</keyword>
<gene>
    <name evidence="9" type="primary">rlmD</name>
    <name evidence="13" type="ORF">SAMN05192563_1001410</name>
</gene>
<dbReference type="NCBIfam" id="NF009639">
    <property type="entry name" value="PRK13168.1"/>
    <property type="match status" value="1"/>
</dbReference>
<dbReference type="PROSITE" id="PS50926">
    <property type="entry name" value="TRAM"/>
    <property type="match status" value="1"/>
</dbReference>
<accession>A0A1I6YBA5</accession>
<dbReference type="PANTHER" id="PTHR11061:SF49">
    <property type="entry name" value="23S RRNA (URACIL(1939)-C(5))-METHYLTRANSFERASE RLMD"/>
    <property type="match status" value="1"/>
</dbReference>
<keyword evidence="4 9" id="KW-0808">Transferase</keyword>
<dbReference type="GO" id="GO:0005506">
    <property type="term" value="F:iron ion binding"/>
    <property type="evidence" value="ECO:0007669"/>
    <property type="project" value="UniProtKB-UniRule"/>
</dbReference>
<feature type="binding site" evidence="9">
    <location>
        <position position="402"/>
    </location>
    <ligand>
        <name>S-adenosyl-L-methionine</name>
        <dbReference type="ChEBI" id="CHEBI:59789"/>
    </ligand>
</feature>
<dbReference type="Gene3D" id="2.40.50.140">
    <property type="entry name" value="Nucleic acid-binding proteins"/>
    <property type="match status" value="1"/>
</dbReference>
<keyword evidence="2 9" id="KW-0698">rRNA processing</keyword>
<evidence type="ECO:0000256" key="4">
    <source>
        <dbReference type="ARBA" id="ARBA00022679"/>
    </source>
</evidence>
<evidence type="ECO:0000313" key="14">
    <source>
        <dbReference type="Proteomes" id="UP000198844"/>
    </source>
</evidence>
<feature type="domain" description="TRAM" evidence="12">
    <location>
        <begin position="51"/>
        <end position="115"/>
    </location>
</feature>
<feature type="binding site" evidence="9">
    <location>
        <position position="134"/>
    </location>
    <ligand>
        <name>[4Fe-4S] cluster</name>
        <dbReference type="ChEBI" id="CHEBI:49883"/>
    </ligand>
</feature>
<evidence type="ECO:0000256" key="10">
    <source>
        <dbReference type="PROSITE-ProRule" id="PRU01024"/>
    </source>
</evidence>
<dbReference type="EC" id="2.1.1.190" evidence="9"/>
<keyword evidence="3 9" id="KW-0489">Methyltransferase</keyword>
<evidence type="ECO:0000256" key="1">
    <source>
        <dbReference type="ARBA" id="ARBA00022485"/>
    </source>
</evidence>
<sequence>MLIVIEAIGVRGASSTISPFPKFVRKSQVSRTAPQRRSPKRQKVPAPAKAHVITGNEPIIEIVSLDMEARGVGRIESEDGTPGKVIFVEGALPGERVSYSTHRSKPKFEQAEVVQVFRESVLRTKPKCTYFDICGGCSMQHLDIRAQIAVKQRVLEDNFQHLAKLRPETVFRPIHGPAWGYRYRARLAVRYLPEKGGMRIGFYEKKSSYISDMKTCEILPPHISAMLMPLRFMVRKLSIYDRMPQIELAVGSSVTALVLRNLAPITAADEQVLRDFADEHNIQWWLQPGGPDTVAPFYPLDAQLDYTLPEYNIRMPFKPTDFTQVNHAINRVLVSRALRLLAPSSTDRVLDLFCGIGNFTLPLARISKEVMGIEGSEVLTSRALANAELNGVAGHTSFACRNLFEVTADDMRALGHFDKILIDPPREGALAVAKALAEIAQSGNGPLPKRIVYVSCAPATLARDAGLLVHEAGYRLVGAGVVNMFPHTSHVESIALFERD</sequence>
<dbReference type="Gene3D" id="2.40.50.1070">
    <property type="match status" value="1"/>
</dbReference>
<dbReference type="InterPro" id="IPR012340">
    <property type="entry name" value="NA-bd_OB-fold"/>
</dbReference>
<evidence type="ECO:0000259" key="12">
    <source>
        <dbReference type="PROSITE" id="PS50926"/>
    </source>
</evidence>
<feature type="binding site" evidence="9 10">
    <location>
        <position position="353"/>
    </location>
    <ligand>
        <name>S-adenosyl-L-methionine</name>
        <dbReference type="ChEBI" id="CHEBI:59789"/>
    </ligand>
</feature>
<dbReference type="GO" id="GO:0051539">
    <property type="term" value="F:4 iron, 4 sulfur cluster binding"/>
    <property type="evidence" value="ECO:0007669"/>
    <property type="project" value="UniProtKB-KW"/>
</dbReference>
<dbReference type="EMBL" id="FPBH01000001">
    <property type="protein sequence ID" value="SFT47795.1"/>
    <property type="molecule type" value="Genomic_DNA"/>
</dbReference>
<reference evidence="13 14" key="1">
    <citation type="submission" date="2016-10" db="EMBL/GenBank/DDBJ databases">
        <authorList>
            <person name="de Groot N.N."/>
        </authorList>
    </citation>
    <scope>NUCLEOTIDE SEQUENCE [LARGE SCALE GENOMIC DNA]</scope>
    <source>
        <strain evidence="13 14">LMG 27731</strain>
    </source>
</reference>
<dbReference type="InterPro" id="IPR010280">
    <property type="entry name" value="U5_MeTrfase_fam"/>
</dbReference>
<feature type="region of interest" description="Disordered" evidence="11">
    <location>
        <begin position="27"/>
        <end position="46"/>
    </location>
</feature>
<evidence type="ECO:0000256" key="8">
    <source>
        <dbReference type="ARBA" id="ARBA00023014"/>
    </source>
</evidence>
<dbReference type="PANTHER" id="PTHR11061">
    <property type="entry name" value="RNA M5U METHYLTRANSFERASE"/>
    <property type="match status" value="1"/>
</dbReference>
<feature type="binding site" evidence="9">
    <location>
        <position position="128"/>
    </location>
    <ligand>
        <name>[4Fe-4S] cluster</name>
        <dbReference type="ChEBI" id="CHEBI:49883"/>
    </ligand>
</feature>